<keyword evidence="1" id="KW-0460">Magnesium</keyword>
<protein>
    <recommendedName>
        <fullName evidence="1">Protein phosphatase</fullName>
        <ecNumber evidence="1">3.1.3.16</ecNumber>
    </recommendedName>
</protein>
<keyword evidence="1" id="KW-0904">Protein phosphatase</keyword>
<dbReference type="AlphaFoldDB" id="A0A6S9M3S8"/>
<evidence type="ECO:0000256" key="1">
    <source>
        <dbReference type="RuleBase" id="RU366020"/>
    </source>
</evidence>
<dbReference type="EMBL" id="HBIU01007227">
    <property type="protein sequence ID" value="CAE0624119.1"/>
    <property type="molecule type" value="Transcribed_RNA"/>
</dbReference>
<dbReference type="GO" id="GO:0046872">
    <property type="term" value="F:metal ion binding"/>
    <property type="evidence" value="ECO:0007669"/>
    <property type="project" value="UniProtKB-UniRule"/>
</dbReference>
<comment type="catalytic activity">
    <reaction evidence="1">
        <text>O-phospho-L-seryl-[protein] + H2O = L-seryl-[protein] + phosphate</text>
        <dbReference type="Rhea" id="RHEA:20629"/>
        <dbReference type="Rhea" id="RHEA-COMP:9863"/>
        <dbReference type="Rhea" id="RHEA-COMP:11604"/>
        <dbReference type="ChEBI" id="CHEBI:15377"/>
        <dbReference type="ChEBI" id="CHEBI:29999"/>
        <dbReference type="ChEBI" id="CHEBI:43474"/>
        <dbReference type="ChEBI" id="CHEBI:83421"/>
        <dbReference type="EC" id="3.1.3.16"/>
    </reaction>
</comment>
<keyword evidence="1" id="KW-0378">Hydrolase</keyword>
<comment type="catalytic activity">
    <reaction evidence="1">
        <text>O-phospho-L-threonyl-[protein] + H2O = L-threonyl-[protein] + phosphate</text>
        <dbReference type="Rhea" id="RHEA:47004"/>
        <dbReference type="Rhea" id="RHEA-COMP:11060"/>
        <dbReference type="Rhea" id="RHEA-COMP:11605"/>
        <dbReference type="ChEBI" id="CHEBI:15377"/>
        <dbReference type="ChEBI" id="CHEBI:30013"/>
        <dbReference type="ChEBI" id="CHEBI:43474"/>
        <dbReference type="ChEBI" id="CHEBI:61977"/>
        <dbReference type="EC" id="3.1.3.16"/>
    </reaction>
</comment>
<reference evidence="4" key="1">
    <citation type="submission" date="2021-01" db="EMBL/GenBank/DDBJ databases">
        <authorList>
            <person name="Corre E."/>
            <person name="Pelletier E."/>
            <person name="Niang G."/>
            <person name="Scheremetjew M."/>
            <person name="Finn R."/>
            <person name="Kale V."/>
            <person name="Holt S."/>
            <person name="Cochrane G."/>
            <person name="Meng A."/>
            <person name="Brown T."/>
            <person name="Cohen L."/>
        </authorList>
    </citation>
    <scope>NUCLEOTIDE SEQUENCE</scope>
    <source>
        <strain evidence="4">CCMP3107</strain>
    </source>
</reference>
<dbReference type="SMART" id="SM00332">
    <property type="entry name" value="PP2Cc"/>
    <property type="match status" value="1"/>
</dbReference>
<comment type="cofactor">
    <cofactor evidence="1">
        <name>Mg(2+)</name>
        <dbReference type="ChEBI" id="CHEBI:18420"/>
    </cofactor>
</comment>
<dbReference type="PROSITE" id="PS51746">
    <property type="entry name" value="PPM_2"/>
    <property type="match status" value="1"/>
</dbReference>
<dbReference type="InterPro" id="IPR036457">
    <property type="entry name" value="PPM-type-like_dom_sf"/>
</dbReference>
<organism evidence="4">
    <name type="scientific">Heterosigma akashiwo</name>
    <name type="common">Chromophytic alga</name>
    <name type="synonym">Heterosigma carterae</name>
    <dbReference type="NCBI Taxonomy" id="2829"/>
    <lineage>
        <taxon>Eukaryota</taxon>
        <taxon>Sar</taxon>
        <taxon>Stramenopiles</taxon>
        <taxon>Ochrophyta</taxon>
        <taxon>Raphidophyceae</taxon>
        <taxon>Chattonellales</taxon>
        <taxon>Chattonellaceae</taxon>
        <taxon>Heterosigma</taxon>
    </lineage>
</organism>
<dbReference type="PANTHER" id="PTHR12320:SF1">
    <property type="entry name" value="PROTEIN PHOSPHATASE PTC7 HOMOLOG"/>
    <property type="match status" value="1"/>
</dbReference>
<dbReference type="EC" id="3.1.3.16" evidence="1"/>
<keyword evidence="1" id="KW-0479">Metal-binding</keyword>
<keyword evidence="2" id="KW-0812">Transmembrane</keyword>
<comment type="similarity">
    <text evidence="1">Belongs to the PP2C family.</text>
</comment>
<sequence>MQIRVDGVYHILANLIVLALLSMNVLRAKSFRAAPFSRASHGRLVAAAFRKPSDNLGEPTKLCSSSGRCMERNGMIRSMTTDVETGLTGQRLVFEGASYMIPHPAKAQTGGEDACFVSSHSVGVFDGVGGWATLGVDTGLYSRELARLTALNIEEQRNTTGSDAVDLVSALEYALKNNPNTGSTTAVVAAWDPRGGLLRGANLGDSGALCLRRDAAGEYFVLLRTAAQEHGFNFPYQLGTNCTDMPSDAELFEFAPRAGDVLVLASDGVLDNLFEQDIIDCVVETLASNNPEAVRRCAKKCAETAFNFSIDAERKGPWEEGARKAGKLERPWSPGGNSVLKDLEYQEIVKAYTGGKMDDITVVAARFVSPPAPPASKL</sequence>
<dbReference type="PANTHER" id="PTHR12320">
    <property type="entry name" value="PROTEIN PHOSPHATASE 2C"/>
    <property type="match status" value="1"/>
</dbReference>
<dbReference type="Pfam" id="PF07228">
    <property type="entry name" value="SpoIIE"/>
    <property type="match status" value="1"/>
</dbReference>
<evidence type="ECO:0000256" key="2">
    <source>
        <dbReference type="SAM" id="Phobius"/>
    </source>
</evidence>
<dbReference type="InterPro" id="IPR001932">
    <property type="entry name" value="PPM-type_phosphatase-like_dom"/>
</dbReference>
<dbReference type="SMART" id="SM00331">
    <property type="entry name" value="PP2C_SIG"/>
    <property type="match status" value="1"/>
</dbReference>
<feature type="domain" description="PPM-type phosphatase" evidence="3">
    <location>
        <begin position="98"/>
        <end position="367"/>
    </location>
</feature>
<feature type="transmembrane region" description="Helical" evidence="2">
    <location>
        <begin position="7"/>
        <end position="26"/>
    </location>
</feature>
<evidence type="ECO:0000259" key="3">
    <source>
        <dbReference type="PROSITE" id="PS51746"/>
    </source>
</evidence>
<name>A0A6S9M3S8_HETAK</name>
<dbReference type="GO" id="GO:0004722">
    <property type="term" value="F:protein serine/threonine phosphatase activity"/>
    <property type="evidence" value="ECO:0007669"/>
    <property type="project" value="UniProtKB-EC"/>
</dbReference>
<keyword evidence="1" id="KW-0464">Manganese</keyword>
<gene>
    <name evidence="4" type="ORF">HAKA00212_LOCUS2785</name>
</gene>
<dbReference type="Gene3D" id="3.60.40.10">
    <property type="entry name" value="PPM-type phosphatase domain"/>
    <property type="match status" value="1"/>
</dbReference>
<dbReference type="SUPFAM" id="SSF81606">
    <property type="entry name" value="PP2C-like"/>
    <property type="match status" value="1"/>
</dbReference>
<keyword evidence="2" id="KW-0472">Membrane</keyword>
<evidence type="ECO:0000313" key="4">
    <source>
        <dbReference type="EMBL" id="CAE0624119.1"/>
    </source>
</evidence>
<keyword evidence="2" id="KW-1133">Transmembrane helix</keyword>
<accession>A0A6S9M3S8</accession>
<dbReference type="InterPro" id="IPR039123">
    <property type="entry name" value="PPTC7"/>
</dbReference>
<comment type="cofactor">
    <cofactor evidence="1">
        <name>Mn(2+)</name>
        <dbReference type="ChEBI" id="CHEBI:29035"/>
    </cofactor>
</comment>
<proteinExistence type="inferred from homology"/>